<dbReference type="PANTHER" id="PTHR11893">
    <property type="entry name" value="INNEXIN"/>
    <property type="match status" value="1"/>
</dbReference>
<evidence type="ECO:0000313" key="15">
    <source>
        <dbReference type="WBParaSite" id="Gr19_v10_g8931.t1"/>
    </source>
</evidence>
<dbReference type="InterPro" id="IPR000990">
    <property type="entry name" value="Innexin"/>
</dbReference>
<dbReference type="WBParaSite" id="Gr19_v10_g8931.t1">
    <property type="protein sequence ID" value="Gr19_v10_g8931.t1"/>
    <property type="gene ID" value="Gr19_v10_g8931"/>
</dbReference>
<feature type="region of interest" description="Disordered" evidence="12">
    <location>
        <begin position="293"/>
        <end position="347"/>
    </location>
</feature>
<protein>
    <submittedName>
        <fullName evidence="15">Uncharacterized protein</fullName>
    </submittedName>
</protein>
<proteinExistence type="predicted"/>
<keyword evidence="14" id="KW-1185">Reference proteome</keyword>
<evidence type="ECO:0000256" key="1">
    <source>
        <dbReference type="ARBA" id="ARBA00004610"/>
    </source>
</evidence>
<evidence type="ECO:0000256" key="8">
    <source>
        <dbReference type="ARBA" id="ARBA00022989"/>
    </source>
</evidence>
<evidence type="ECO:0000256" key="6">
    <source>
        <dbReference type="ARBA" id="ARBA00022868"/>
    </source>
</evidence>
<dbReference type="GO" id="GO:0005921">
    <property type="term" value="C:gap junction"/>
    <property type="evidence" value="ECO:0007669"/>
    <property type="project" value="UniProtKB-SubCell"/>
</dbReference>
<organism evidence="14 15">
    <name type="scientific">Globodera rostochiensis</name>
    <name type="common">Golden nematode worm</name>
    <name type="synonym">Heterodera rostochiensis</name>
    <dbReference type="NCBI Taxonomy" id="31243"/>
    <lineage>
        <taxon>Eukaryota</taxon>
        <taxon>Metazoa</taxon>
        <taxon>Ecdysozoa</taxon>
        <taxon>Nematoda</taxon>
        <taxon>Chromadorea</taxon>
        <taxon>Rhabditida</taxon>
        <taxon>Tylenchina</taxon>
        <taxon>Tylenchomorpha</taxon>
        <taxon>Tylenchoidea</taxon>
        <taxon>Heteroderidae</taxon>
        <taxon>Heteroderinae</taxon>
        <taxon>Globodera</taxon>
    </lineage>
</organism>
<evidence type="ECO:0000313" key="14">
    <source>
        <dbReference type="Proteomes" id="UP000887572"/>
    </source>
</evidence>
<keyword evidence="9" id="KW-0406">Ion transport</keyword>
<dbReference type="Pfam" id="PF00876">
    <property type="entry name" value="Innexin"/>
    <property type="match status" value="2"/>
</dbReference>
<evidence type="ECO:0000256" key="12">
    <source>
        <dbReference type="SAM" id="MobiDB-lite"/>
    </source>
</evidence>
<reference evidence="15" key="1">
    <citation type="submission" date="2022-11" db="UniProtKB">
        <authorList>
            <consortium name="WormBaseParasite"/>
        </authorList>
    </citation>
    <scope>IDENTIFICATION</scope>
</reference>
<evidence type="ECO:0000256" key="9">
    <source>
        <dbReference type="ARBA" id="ARBA00023065"/>
    </source>
</evidence>
<sequence>MDALKKLDEQLSEKRADEDIVDRVNNSVTPSVLLSCAIIVFAKEYGPVSELMYCWSQAEFNSEWMEYVHDFCFVESTYYVPFNNTVPVLGQRNKGVDQLNYYQRRTFPTFSAKFLAPTTGRSSPLRQTLAVTSTSFCCPTQTIRSWRTKSDGKGKCFLSTSFSVFLGVNKLSNWGFEVLNSFMTHGSSWEHNGLFPRVMLCGLEDSPDGRTLFRLHCPMCAGGKLSERKIFLMLYFLFILMAIVSFISLLHWTWTFLFCTQKKFVNKLFELSLLQLYPDPEFDVDLMIRDGEHVDGPDESGAERAETEDGEESEKQQHGRAVVSNATTKTNLSDTQSGTSSNSSTANAEELALHSNDLLSAWRLTVARKTMRRDSPAGRTLFRLHCPMCAGGKLFILKVNNSSTRFVSLKLVKSVYYVPFNNTVPVSKSVDRLHCCQFEFVKALIGYIVTSSNLSAAGVEHTCHSIKTVPVLIQRKKVRIRQSVWSIGAVMDPNAARAHLALATRNIKRACLKIPADDIKLFTVSICQHFVGHDTFLTPDFTMSEYDNFVRQLDAMTARIANDDPEKINRAGNFLYSQSFLMGRFADIRALNQPSGSGSTSMGQHKKGTSRAIFVRDLNGQAPNIVKPMVLFFNGHRWYFDKTGMAISHSGVDTLRKWKKLKQELDANDTGLEAFLAENRAIMEKERMEAAQKAAAELAAAFAASTQLNYQSSAGYVPYPN</sequence>
<keyword evidence="6" id="KW-0303">Gap junction</keyword>
<evidence type="ECO:0000256" key="5">
    <source>
        <dbReference type="ARBA" id="ARBA00022692"/>
    </source>
</evidence>
<feature type="compositionally biased region" description="Low complexity" evidence="12">
    <location>
        <begin position="333"/>
        <end position="345"/>
    </location>
</feature>
<comment type="subcellular location">
    <subcellularLocation>
        <location evidence="1">Cell junction</location>
        <location evidence="1">Gap junction</location>
    </subcellularLocation>
    <subcellularLocation>
        <location evidence="2">Cell membrane</location>
        <topology evidence="2">Multi-pass membrane protein</topology>
    </subcellularLocation>
</comment>
<keyword evidence="7" id="KW-0965">Cell junction</keyword>
<dbReference type="Proteomes" id="UP000887572">
    <property type="component" value="Unplaced"/>
</dbReference>
<dbReference type="GO" id="GO:0005886">
    <property type="term" value="C:plasma membrane"/>
    <property type="evidence" value="ECO:0007669"/>
    <property type="project" value="UniProtKB-SubCell"/>
</dbReference>
<keyword evidence="8 13" id="KW-1133">Transmembrane helix</keyword>
<name>A0A914ICH3_GLORO</name>
<keyword evidence="10 13" id="KW-0472">Membrane</keyword>
<evidence type="ECO:0000256" key="10">
    <source>
        <dbReference type="ARBA" id="ARBA00023136"/>
    </source>
</evidence>
<feature type="compositionally biased region" description="Basic and acidic residues" evidence="12">
    <location>
        <begin position="293"/>
        <end position="317"/>
    </location>
</feature>
<feature type="transmembrane region" description="Helical" evidence="13">
    <location>
        <begin position="232"/>
        <end position="254"/>
    </location>
</feature>
<dbReference type="GO" id="GO:0034220">
    <property type="term" value="P:monoatomic ion transmembrane transport"/>
    <property type="evidence" value="ECO:0007669"/>
    <property type="project" value="UniProtKB-KW"/>
</dbReference>
<accession>A0A914ICH3</accession>
<keyword evidence="5 13" id="KW-0812">Transmembrane</keyword>
<dbReference type="PANTHER" id="PTHR11893:SF36">
    <property type="entry name" value="INNEXIN-5"/>
    <property type="match status" value="1"/>
</dbReference>
<evidence type="ECO:0000256" key="2">
    <source>
        <dbReference type="ARBA" id="ARBA00004651"/>
    </source>
</evidence>
<keyword evidence="11" id="KW-0407">Ion channel</keyword>
<dbReference type="GO" id="GO:0005243">
    <property type="term" value="F:gap junction channel activity"/>
    <property type="evidence" value="ECO:0007669"/>
    <property type="project" value="TreeGrafter"/>
</dbReference>
<keyword evidence="4" id="KW-1003">Cell membrane</keyword>
<evidence type="ECO:0000256" key="4">
    <source>
        <dbReference type="ARBA" id="ARBA00022475"/>
    </source>
</evidence>
<keyword evidence="3" id="KW-0813">Transport</keyword>
<evidence type="ECO:0000256" key="3">
    <source>
        <dbReference type="ARBA" id="ARBA00022448"/>
    </source>
</evidence>
<evidence type="ECO:0000256" key="13">
    <source>
        <dbReference type="SAM" id="Phobius"/>
    </source>
</evidence>
<evidence type="ECO:0000256" key="11">
    <source>
        <dbReference type="ARBA" id="ARBA00023303"/>
    </source>
</evidence>
<dbReference type="AlphaFoldDB" id="A0A914ICH3"/>
<evidence type="ECO:0000256" key="7">
    <source>
        <dbReference type="ARBA" id="ARBA00022949"/>
    </source>
</evidence>